<evidence type="ECO:0000256" key="1">
    <source>
        <dbReference type="ARBA" id="ARBA00023015"/>
    </source>
</evidence>
<dbReference type="Gene3D" id="1.10.10.10">
    <property type="entry name" value="Winged helix-like DNA-binding domain superfamily/Winged helix DNA-binding domain"/>
    <property type="match status" value="1"/>
</dbReference>
<dbReference type="InterPro" id="IPR036390">
    <property type="entry name" value="WH_DNA-bd_sf"/>
</dbReference>
<dbReference type="CDD" id="cd07377">
    <property type="entry name" value="WHTH_GntR"/>
    <property type="match status" value="1"/>
</dbReference>
<dbReference type="SUPFAM" id="SSF46785">
    <property type="entry name" value="Winged helix' DNA-binding domain"/>
    <property type="match status" value="1"/>
</dbReference>
<keyword evidence="1" id="KW-0805">Transcription regulation</keyword>
<keyword evidence="3" id="KW-0804">Transcription</keyword>
<dbReference type="Proteomes" id="UP001501624">
    <property type="component" value="Unassembled WGS sequence"/>
</dbReference>
<dbReference type="InterPro" id="IPR000524">
    <property type="entry name" value="Tscrpt_reg_HTH_GntR"/>
</dbReference>
<evidence type="ECO:0000256" key="2">
    <source>
        <dbReference type="ARBA" id="ARBA00023125"/>
    </source>
</evidence>
<dbReference type="InterPro" id="IPR036388">
    <property type="entry name" value="WH-like_DNA-bd_sf"/>
</dbReference>
<dbReference type="PANTHER" id="PTHR43537">
    <property type="entry name" value="TRANSCRIPTIONAL REGULATOR, GNTR FAMILY"/>
    <property type="match status" value="1"/>
</dbReference>
<dbReference type="SMART" id="SM00345">
    <property type="entry name" value="HTH_GNTR"/>
    <property type="match status" value="1"/>
</dbReference>
<evidence type="ECO:0000256" key="3">
    <source>
        <dbReference type="ARBA" id="ARBA00023163"/>
    </source>
</evidence>
<feature type="domain" description="HTH gntR-type" evidence="4">
    <location>
        <begin position="26"/>
        <end position="94"/>
    </location>
</feature>
<evidence type="ECO:0000313" key="5">
    <source>
        <dbReference type="EMBL" id="GAA3843086.1"/>
    </source>
</evidence>
<reference evidence="6" key="1">
    <citation type="journal article" date="2019" name="Int. J. Syst. Evol. Microbiol.">
        <title>The Global Catalogue of Microorganisms (GCM) 10K type strain sequencing project: providing services to taxonomists for standard genome sequencing and annotation.</title>
        <authorList>
            <consortium name="The Broad Institute Genomics Platform"/>
            <consortium name="The Broad Institute Genome Sequencing Center for Infectious Disease"/>
            <person name="Wu L."/>
            <person name="Ma J."/>
        </authorList>
    </citation>
    <scope>NUCLEOTIDE SEQUENCE [LARGE SCALE GENOMIC DNA]</scope>
    <source>
        <strain evidence="6">JCM 17017</strain>
    </source>
</reference>
<keyword evidence="6" id="KW-1185">Reference proteome</keyword>
<dbReference type="PANTHER" id="PTHR43537:SF24">
    <property type="entry name" value="GLUCONATE OPERON TRANSCRIPTIONAL REPRESSOR"/>
    <property type="match status" value="1"/>
</dbReference>
<dbReference type="Pfam" id="PF00392">
    <property type="entry name" value="GntR"/>
    <property type="match status" value="1"/>
</dbReference>
<protein>
    <recommendedName>
        <fullName evidence="4">HTH gntR-type domain-containing protein</fullName>
    </recommendedName>
</protein>
<gene>
    <name evidence="5" type="ORF">GCM10022380_71690</name>
</gene>
<organism evidence="5 6">
    <name type="scientific">Amycolatopsis tucumanensis</name>
    <dbReference type="NCBI Taxonomy" id="401106"/>
    <lineage>
        <taxon>Bacteria</taxon>
        <taxon>Bacillati</taxon>
        <taxon>Actinomycetota</taxon>
        <taxon>Actinomycetes</taxon>
        <taxon>Pseudonocardiales</taxon>
        <taxon>Pseudonocardiaceae</taxon>
        <taxon>Amycolatopsis</taxon>
    </lineage>
</organism>
<dbReference type="EMBL" id="BAABCM010000013">
    <property type="protein sequence ID" value="GAA3843086.1"/>
    <property type="molecule type" value="Genomic_DNA"/>
</dbReference>
<keyword evidence="2" id="KW-0238">DNA-binding</keyword>
<comment type="caution">
    <text evidence="5">The sequence shown here is derived from an EMBL/GenBank/DDBJ whole genome shotgun (WGS) entry which is preliminary data.</text>
</comment>
<proteinExistence type="predicted"/>
<name>A0ABP7JFG5_9PSEU</name>
<evidence type="ECO:0000259" key="4">
    <source>
        <dbReference type="PROSITE" id="PS50949"/>
    </source>
</evidence>
<evidence type="ECO:0000313" key="6">
    <source>
        <dbReference type="Proteomes" id="UP001501624"/>
    </source>
</evidence>
<accession>A0ABP7JFG5</accession>
<sequence>MAAVDVRLQPSGGTSMSFTFEPDPSAYLYDQVADHIEARIRGGELQPDRPLSAERRLATEYGVALGTVRHAIRILQRRGLVRVIPSKGMFVNPPEARQASAE</sequence>
<dbReference type="PROSITE" id="PS50949">
    <property type="entry name" value="HTH_GNTR"/>
    <property type="match status" value="1"/>
</dbReference>